<organism evidence="9 10">
    <name type="scientific">Gordonia hirsuta DSM 44140 = NBRC 16056</name>
    <dbReference type="NCBI Taxonomy" id="1121927"/>
    <lineage>
        <taxon>Bacteria</taxon>
        <taxon>Bacillati</taxon>
        <taxon>Actinomycetota</taxon>
        <taxon>Actinomycetes</taxon>
        <taxon>Mycobacteriales</taxon>
        <taxon>Gordoniaceae</taxon>
        <taxon>Gordonia</taxon>
    </lineage>
</organism>
<keyword evidence="6 7" id="KW-0472">Membrane</keyword>
<keyword evidence="3 7" id="KW-0812">Transmembrane</keyword>
<evidence type="ECO:0000256" key="7">
    <source>
        <dbReference type="SAM" id="Phobius"/>
    </source>
</evidence>
<dbReference type="STRING" id="1121927.GOHSU_24_00060"/>
<keyword evidence="4" id="KW-0378">Hydrolase</keyword>
<feature type="transmembrane region" description="Helical" evidence="7">
    <location>
        <begin position="134"/>
        <end position="155"/>
    </location>
</feature>
<proteinExistence type="inferred from homology"/>
<dbReference type="Gene3D" id="1.20.1540.10">
    <property type="entry name" value="Rhomboid-like"/>
    <property type="match status" value="1"/>
</dbReference>
<evidence type="ECO:0000256" key="3">
    <source>
        <dbReference type="ARBA" id="ARBA00022692"/>
    </source>
</evidence>
<evidence type="ECO:0000313" key="10">
    <source>
        <dbReference type="Proteomes" id="UP000053405"/>
    </source>
</evidence>
<evidence type="ECO:0000256" key="1">
    <source>
        <dbReference type="ARBA" id="ARBA00004141"/>
    </source>
</evidence>
<dbReference type="RefSeq" id="WP_005940416.1">
    <property type="nucleotide sequence ID" value="NZ_ATVK01000051.1"/>
</dbReference>
<dbReference type="AlphaFoldDB" id="L7LCB1"/>
<dbReference type="PANTHER" id="PTHR43731:SF14">
    <property type="entry name" value="PRESENILIN-ASSOCIATED RHOMBOID-LIKE PROTEIN, MITOCHONDRIAL"/>
    <property type="match status" value="1"/>
</dbReference>
<evidence type="ECO:0000256" key="4">
    <source>
        <dbReference type="ARBA" id="ARBA00022801"/>
    </source>
</evidence>
<dbReference type="SUPFAM" id="SSF144091">
    <property type="entry name" value="Rhomboid-like"/>
    <property type="match status" value="1"/>
</dbReference>
<dbReference type="Pfam" id="PF01694">
    <property type="entry name" value="Rhomboid"/>
    <property type="match status" value="1"/>
</dbReference>
<evidence type="ECO:0000256" key="5">
    <source>
        <dbReference type="ARBA" id="ARBA00022989"/>
    </source>
</evidence>
<evidence type="ECO:0000313" key="9">
    <source>
        <dbReference type="EMBL" id="GAC57717.1"/>
    </source>
</evidence>
<comment type="subcellular location">
    <subcellularLocation>
        <location evidence="1">Membrane</location>
        <topology evidence="1">Multi-pass membrane protein</topology>
    </subcellularLocation>
</comment>
<dbReference type="PANTHER" id="PTHR43731">
    <property type="entry name" value="RHOMBOID PROTEASE"/>
    <property type="match status" value="1"/>
</dbReference>
<feature type="domain" description="Peptidase S54 rhomboid" evidence="8">
    <location>
        <begin position="69"/>
        <end position="198"/>
    </location>
</feature>
<dbReference type="eggNOG" id="COG0705">
    <property type="taxonomic scope" value="Bacteria"/>
</dbReference>
<reference evidence="9 10" key="1">
    <citation type="submission" date="2012-12" db="EMBL/GenBank/DDBJ databases">
        <title>Whole genome shotgun sequence of Gordonia hirsuta NBRC 16056.</title>
        <authorList>
            <person name="Isaki-Nakamura S."/>
            <person name="Hosoyama A."/>
            <person name="Tsuchikane K."/>
            <person name="Katsumata H."/>
            <person name="Baba S."/>
            <person name="Yamazaki S."/>
            <person name="Fujita N."/>
        </authorList>
    </citation>
    <scope>NUCLEOTIDE SEQUENCE [LARGE SCALE GENOMIC DNA]</scope>
    <source>
        <strain evidence="9 10">NBRC 16056</strain>
    </source>
</reference>
<sequence>MARESAGARVGTAPQVAEHTNRAPVVTYGLIAVNLVLFAAAMAQSVGNAKASSIMNDGALYSNRHLVFEYWRLLTSGFLHSSVPHLALNMISLYIVGRELERLFGPARYLTIYLMSLFGGSAAVLLFQQGPAPTVGASGAIYGLMGALLVVVLRLKLPATSVLVVIGLNIVMSISIPGISLWAHLGGLAFGALGALAVLWLPIVVLPPDQRTAARVSRTGWAGLIVLLVLSVAIGAGVMTTLSL</sequence>
<feature type="transmembrane region" description="Helical" evidence="7">
    <location>
        <begin position="109"/>
        <end position="128"/>
    </location>
</feature>
<dbReference type="EMBL" id="BANT01000024">
    <property type="protein sequence ID" value="GAC57717.1"/>
    <property type="molecule type" value="Genomic_DNA"/>
</dbReference>
<feature type="transmembrane region" description="Helical" evidence="7">
    <location>
        <begin position="219"/>
        <end position="242"/>
    </location>
</feature>
<feature type="transmembrane region" description="Helical" evidence="7">
    <location>
        <begin position="188"/>
        <end position="207"/>
    </location>
</feature>
<protein>
    <recommendedName>
        <fullName evidence="8">Peptidase S54 rhomboid domain-containing protein</fullName>
    </recommendedName>
</protein>
<accession>L7LCB1</accession>
<dbReference type="Proteomes" id="UP000053405">
    <property type="component" value="Unassembled WGS sequence"/>
</dbReference>
<evidence type="ECO:0000259" key="8">
    <source>
        <dbReference type="Pfam" id="PF01694"/>
    </source>
</evidence>
<comment type="caution">
    <text evidence="9">The sequence shown here is derived from an EMBL/GenBank/DDBJ whole genome shotgun (WGS) entry which is preliminary data.</text>
</comment>
<keyword evidence="10" id="KW-1185">Reference proteome</keyword>
<name>L7LCB1_9ACTN</name>
<feature type="transmembrane region" description="Helical" evidence="7">
    <location>
        <begin position="162"/>
        <end position="182"/>
    </location>
</feature>
<evidence type="ECO:0000256" key="2">
    <source>
        <dbReference type="ARBA" id="ARBA00009045"/>
    </source>
</evidence>
<dbReference type="InterPro" id="IPR050925">
    <property type="entry name" value="Rhomboid_protease_S54"/>
</dbReference>
<evidence type="ECO:0000256" key="6">
    <source>
        <dbReference type="ARBA" id="ARBA00023136"/>
    </source>
</evidence>
<dbReference type="GO" id="GO:0004252">
    <property type="term" value="F:serine-type endopeptidase activity"/>
    <property type="evidence" value="ECO:0007669"/>
    <property type="project" value="InterPro"/>
</dbReference>
<gene>
    <name evidence="9" type="ORF">GOHSU_24_00060</name>
</gene>
<comment type="similarity">
    <text evidence="2">Belongs to the peptidase S54 family.</text>
</comment>
<feature type="transmembrane region" description="Helical" evidence="7">
    <location>
        <begin position="78"/>
        <end position="97"/>
    </location>
</feature>
<dbReference type="InterPro" id="IPR035952">
    <property type="entry name" value="Rhomboid-like_sf"/>
</dbReference>
<dbReference type="InterPro" id="IPR022764">
    <property type="entry name" value="Peptidase_S54_rhomboid_dom"/>
</dbReference>
<feature type="transmembrane region" description="Helical" evidence="7">
    <location>
        <begin position="25"/>
        <end position="46"/>
    </location>
</feature>
<dbReference type="GO" id="GO:0016020">
    <property type="term" value="C:membrane"/>
    <property type="evidence" value="ECO:0007669"/>
    <property type="project" value="UniProtKB-SubCell"/>
</dbReference>
<keyword evidence="5 7" id="KW-1133">Transmembrane helix</keyword>